<dbReference type="Pfam" id="PF08276">
    <property type="entry name" value="PAN_2"/>
    <property type="match status" value="1"/>
</dbReference>
<dbReference type="InterPro" id="IPR000719">
    <property type="entry name" value="Prot_kinase_dom"/>
</dbReference>
<dbReference type="InterPro" id="IPR037176">
    <property type="entry name" value="Osmotin/thaumatin-like_sf"/>
</dbReference>
<dbReference type="Pfam" id="PF07714">
    <property type="entry name" value="PK_Tyr_Ser-Thr"/>
    <property type="match status" value="1"/>
</dbReference>
<dbReference type="SUPFAM" id="SSF49870">
    <property type="entry name" value="Osmotin, thaumatin-like protein"/>
    <property type="match status" value="1"/>
</dbReference>
<dbReference type="InterPro" id="IPR001245">
    <property type="entry name" value="Ser-Thr/Tyr_kinase_cat_dom"/>
</dbReference>
<comment type="catalytic activity">
    <reaction evidence="17">
        <text>L-threonyl-[protein] + ATP = O-phospho-L-threonyl-[protein] + ADP + H(+)</text>
        <dbReference type="Rhea" id="RHEA:46608"/>
        <dbReference type="Rhea" id="RHEA-COMP:11060"/>
        <dbReference type="Rhea" id="RHEA-COMP:11605"/>
        <dbReference type="ChEBI" id="CHEBI:15378"/>
        <dbReference type="ChEBI" id="CHEBI:30013"/>
        <dbReference type="ChEBI" id="CHEBI:30616"/>
        <dbReference type="ChEBI" id="CHEBI:61977"/>
        <dbReference type="ChEBI" id="CHEBI:456216"/>
        <dbReference type="EC" id="2.7.11.1"/>
    </reaction>
</comment>
<comment type="subcellular location">
    <subcellularLocation>
        <location evidence="1">Cell membrane</location>
        <topology evidence="1">Single-pass type I membrane protein</topology>
    </subcellularLocation>
</comment>
<dbReference type="PROSITE" id="PS50011">
    <property type="entry name" value="PROTEIN_KINASE_DOM"/>
    <property type="match status" value="1"/>
</dbReference>
<dbReference type="Gramene" id="mRNA:HanXRQr2_Chr03g0124971">
    <property type="protein sequence ID" value="mRNA:HanXRQr2_Chr03g0124971"/>
    <property type="gene ID" value="HanXRQr2_Chr03g0124971"/>
</dbReference>
<reference evidence="22 24" key="1">
    <citation type="journal article" date="2017" name="Nature">
        <title>The sunflower genome provides insights into oil metabolism, flowering and Asterid evolution.</title>
        <authorList>
            <person name="Badouin H."/>
            <person name="Gouzy J."/>
            <person name="Grassa C.J."/>
            <person name="Murat F."/>
            <person name="Staton S.E."/>
            <person name="Cottret L."/>
            <person name="Lelandais-Briere C."/>
            <person name="Owens G.L."/>
            <person name="Carrere S."/>
            <person name="Mayjonade B."/>
            <person name="Legrand L."/>
            <person name="Gill N."/>
            <person name="Kane N.C."/>
            <person name="Bowers J.E."/>
            <person name="Hubner S."/>
            <person name="Bellec A."/>
            <person name="Berard A."/>
            <person name="Berges H."/>
            <person name="Blanchet N."/>
            <person name="Boniface M.C."/>
            <person name="Brunel D."/>
            <person name="Catrice O."/>
            <person name="Chaidir N."/>
            <person name="Claudel C."/>
            <person name="Donnadieu C."/>
            <person name="Faraut T."/>
            <person name="Fievet G."/>
            <person name="Helmstetter N."/>
            <person name="King M."/>
            <person name="Knapp S.J."/>
            <person name="Lai Z."/>
            <person name="Le Paslier M.C."/>
            <person name="Lippi Y."/>
            <person name="Lorenzon L."/>
            <person name="Mandel J.R."/>
            <person name="Marage G."/>
            <person name="Marchand G."/>
            <person name="Marquand E."/>
            <person name="Bret-Mestries E."/>
            <person name="Morien E."/>
            <person name="Nambeesan S."/>
            <person name="Nguyen T."/>
            <person name="Pegot-Espagnet P."/>
            <person name="Pouilly N."/>
            <person name="Raftis F."/>
            <person name="Sallet E."/>
            <person name="Schiex T."/>
            <person name="Thomas J."/>
            <person name="Vandecasteele C."/>
            <person name="Vares D."/>
            <person name="Vear F."/>
            <person name="Vautrin S."/>
            <person name="Crespi M."/>
            <person name="Mangin B."/>
            <person name="Burke J.M."/>
            <person name="Salse J."/>
            <person name="Munos S."/>
            <person name="Vincourt P."/>
            <person name="Rieseberg L.H."/>
            <person name="Langlade N.B."/>
        </authorList>
    </citation>
    <scope>NUCLEOTIDE SEQUENCE [LARGE SCALE GENOMIC DNA]</scope>
    <source>
        <strain evidence="24">cv. SF193</strain>
        <tissue evidence="22">Leaves</tissue>
    </source>
</reference>
<evidence type="ECO:0000256" key="10">
    <source>
        <dbReference type="ARBA" id="ARBA00022777"/>
    </source>
</evidence>
<evidence type="ECO:0000313" key="24">
    <source>
        <dbReference type="Proteomes" id="UP000215914"/>
    </source>
</evidence>
<gene>
    <name evidence="23" type="primary">SD1-29</name>
    <name evidence="23" type="ORF">HannXRQ_Chr03g0081591</name>
    <name evidence="22" type="ORF">HanXRQr2_Chr03g0124971</name>
</gene>
<keyword evidence="8" id="KW-0430">Lectin</keyword>
<dbReference type="AlphaFoldDB" id="A0A251V8P7"/>
<sequence length="940" mass="105349">MQFSFTFVGTSGATISVINDCGFTVWPGISGIHDKPEISRSPALNITGFELAQGKTRTLQTPEEWHGQIWGRTGCTFNESGHLSCKTGDCGSGEMECNGRSATSPVTLAEFKATRFKDYYYDVSLINGYNLPMTMEATGGSLLLEGGGGCQSPCQVSDKLEYCCNSPFSCKPTPYSRLFNSACPRSYSAGFFHTYYWCDSANYTVRFCPPSDTFSTIKVGSQLNYYDQLVSIHGNFTLGFFDSDGSYLGIWYTNDAEARKVWVANPNKPIISSSAGIIALSIDPNTGNLIITSEGTTLMNITDVQAGPNPNVTATLEDTGNFRLINEIDKRVLWQSFDHPTNVLLPGMKLGFNKTTGRNWTLTSWLSKEFPRSGAFTLSVEVDKEGYHSLMIRRQGQPYWVSSLSFQRSFDDLFALNHPGRQPYYTITSVNSKEETYLSYESSYLEFPLWILTPEGRITDNVDSIYWTPEFCYGDDSSNGCVESSFPQCRNLTVVTDNFEEKNGEFDPRTASATDSNSSLSISDCFAKCWNDCSCMGFKSHTINGTGCDFWSGSNSFLVYPIESSGSNFRSKYVISSLNLVSSSTENQRRKRDEYFLELTASGSFKDVHQLESNTRNGKDLLLFSFASIMSATGDFALENKLGQGGFGPVYKGKLSDGQEVAIKRLSRTSGQGLVEFKNELIPIAKLQHTNLVRVLGCCIHEEEKMLIYEYMPNKSLDFFLFDERRKAELDWPRRFNIIEGIAQGLLYLHKYSRMRVIHRDLKANNILLDENMNPKISDFGMARMVKDNETEAMTNRVVGTYGYMSPEYAMEGTFSMKSDIFSFGVLILEIISGRRNSSFIHLDRTYNLIGYAWELWQQEDALELEDPTFGNTFVVQQFLRTLHVALLCVQESAVDRPTTSDMISMLLNDTISLPAPKRPAFFNGRVKSNSVGPNLDLDL</sequence>
<dbReference type="InterPro" id="IPR011009">
    <property type="entry name" value="Kinase-like_dom_sf"/>
</dbReference>
<keyword evidence="12" id="KW-1133">Transmembrane helix</keyword>
<evidence type="ECO:0000256" key="15">
    <source>
        <dbReference type="ARBA" id="ARBA00023170"/>
    </source>
</evidence>
<dbReference type="GO" id="GO:0007165">
    <property type="term" value="P:signal transduction"/>
    <property type="evidence" value="ECO:0000318"/>
    <property type="project" value="GO_Central"/>
</dbReference>
<evidence type="ECO:0000256" key="12">
    <source>
        <dbReference type="ARBA" id="ARBA00022989"/>
    </source>
</evidence>
<dbReference type="Gene3D" id="2.60.110.10">
    <property type="entry name" value="Thaumatin"/>
    <property type="match status" value="1"/>
</dbReference>
<evidence type="ECO:0000256" key="3">
    <source>
        <dbReference type="ARBA" id="ARBA00022475"/>
    </source>
</evidence>
<evidence type="ECO:0000256" key="16">
    <source>
        <dbReference type="ARBA" id="ARBA00023180"/>
    </source>
</evidence>
<dbReference type="SMART" id="SM00108">
    <property type="entry name" value="B_lectin"/>
    <property type="match status" value="1"/>
</dbReference>
<dbReference type="SMART" id="SM00205">
    <property type="entry name" value="THN"/>
    <property type="match status" value="1"/>
</dbReference>
<feature type="domain" description="Bulb-type lectin" evidence="20">
    <location>
        <begin position="214"/>
        <end position="337"/>
    </location>
</feature>
<evidence type="ECO:0000259" key="21">
    <source>
        <dbReference type="PROSITE" id="PS50948"/>
    </source>
</evidence>
<evidence type="ECO:0000256" key="7">
    <source>
        <dbReference type="ARBA" id="ARBA00022729"/>
    </source>
</evidence>
<dbReference type="GO" id="GO:0006955">
    <property type="term" value="P:immune response"/>
    <property type="evidence" value="ECO:0000318"/>
    <property type="project" value="GO_Central"/>
</dbReference>
<dbReference type="PROSITE" id="PS00108">
    <property type="entry name" value="PROTEIN_KINASE_ST"/>
    <property type="match status" value="1"/>
</dbReference>
<accession>A0A251V8P7</accession>
<evidence type="ECO:0000256" key="1">
    <source>
        <dbReference type="ARBA" id="ARBA00004251"/>
    </source>
</evidence>
<evidence type="ECO:0000256" key="6">
    <source>
        <dbReference type="ARBA" id="ARBA00022692"/>
    </source>
</evidence>
<dbReference type="EMBL" id="MNCJ02000318">
    <property type="protein sequence ID" value="KAF5815612.1"/>
    <property type="molecule type" value="Genomic_DNA"/>
</dbReference>
<comment type="catalytic activity">
    <reaction evidence="18">
        <text>L-seryl-[protein] + ATP = O-phospho-L-seryl-[protein] + ADP + H(+)</text>
        <dbReference type="Rhea" id="RHEA:17989"/>
        <dbReference type="Rhea" id="RHEA-COMP:9863"/>
        <dbReference type="Rhea" id="RHEA-COMP:11604"/>
        <dbReference type="ChEBI" id="CHEBI:15378"/>
        <dbReference type="ChEBI" id="CHEBI:29999"/>
        <dbReference type="ChEBI" id="CHEBI:30616"/>
        <dbReference type="ChEBI" id="CHEBI:83421"/>
        <dbReference type="ChEBI" id="CHEBI:456216"/>
        <dbReference type="EC" id="2.7.11.1"/>
    </reaction>
</comment>
<dbReference type="GO" id="GO:0005886">
    <property type="term" value="C:plasma membrane"/>
    <property type="evidence" value="ECO:0000318"/>
    <property type="project" value="GO_Central"/>
</dbReference>
<reference evidence="22" key="3">
    <citation type="submission" date="2020-06" db="EMBL/GenBank/DDBJ databases">
        <title>Helianthus annuus Genome sequencing and assembly Release 2.</title>
        <authorList>
            <person name="Gouzy J."/>
            <person name="Langlade N."/>
            <person name="Munos S."/>
        </authorList>
    </citation>
    <scope>NUCLEOTIDE SEQUENCE</scope>
    <source>
        <tissue evidence="22">Leaves</tissue>
    </source>
</reference>
<evidence type="ECO:0000256" key="13">
    <source>
        <dbReference type="ARBA" id="ARBA00023136"/>
    </source>
</evidence>
<dbReference type="InParanoid" id="A0A251V8P7"/>
<dbReference type="Pfam" id="PF00314">
    <property type="entry name" value="Thaumatin"/>
    <property type="match status" value="1"/>
</dbReference>
<dbReference type="PANTHER" id="PTHR27002:SF548">
    <property type="entry name" value="RECEPTOR-LIKE SERINE_THREONINE-PROTEIN KINASE"/>
    <property type="match status" value="1"/>
</dbReference>
<keyword evidence="13" id="KW-0472">Membrane</keyword>
<keyword evidence="5 22" id="KW-0808">Transferase</keyword>
<dbReference type="GO" id="GO:0005524">
    <property type="term" value="F:ATP binding"/>
    <property type="evidence" value="ECO:0007669"/>
    <property type="project" value="UniProtKB-KW"/>
</dbReference>
<dbReference type="PROSITE" id="PS50948">
    <property type="entry name" value="PAN"/>
    <property type="match status" value="1"/>
</dbReference>
<dbReference type="SMART" id="SM00220">
    <property type="entry name" value="S_TKc"/>
    <property type="match status" value="1"/>
</dbReference>
<dbReference type="Pfam" id="PF01453">
    <property type="entry name" value="B_lectin"/>
    <property type="match status" value="1"/>
</dbReference>
<dbReference type="InterPro" id="IPR001480">
    <property type="entry name" value="Bulb-type_lectin_dom"/>
</dbReference>
<evidence type="ECO:0000259" key="20">
    <source>
        <dbReference type="PROSITE" id="PS50927"/>
    </source>
</evidence>
<dbReference type="GO" id="GO:0030246">
    <property type="term" value="F:carbohydrate binding"/>
    <property type="evidence" value="ECO:0007669"/>
    <property type="project" value="UniProtKB-KW"/>
</dbReference>
<dbReference type="Proteomes" id="UP000215914">
    <property type="component" value="Chromosome 3"/>
</dbReference>
<proteinExistence type="predicted"/>
<dbReference type="Gene3D" id="3.30.200.20">
    <property type="entry name" value="Phosphorylase Kinase, domain 1"/>
    <property type="match status" value="1"/>
</dbReference>
<dbReference type="FunFam" id="3.30.200.20:FF:000330">
    <property type="entry name" value="G-type lectin S-receptor-like serine/threonine-protein kinase At4g03230"/>
    <property type="match status" value="1"/>
</dbReference>
<dbReference type="SUPFAM" id="SSF56112">
    <property type="entry name" value="Protein kinase-like (PK-like)"/>
    <property type="match status" value="1"/>
</dbReference>
<dbReference type="InterPro" id="IPR036426">
    <property type="entry name" value="Bulb-type_lectin_dom_sf"/>
</dbReference>
<dbReference type="EMBL" id="CM007892">
    <property type="protein sequence ID" value="OTG31980.1"/>
    <property type="molecule type" value="Genomic_DNA"/>
</dbReference>
<protein>
    <recommendedName>
        <fullName evidence="2">non-specific serine/threonine protein kinase</fullName>
        <ecNumber evidence="2">2.7.11.1</ecNumber>
    </recommendedName>
</protein>
<dbReference type="InterPro" id="IPR008271">
    <property type="entry name" value="Ser/Thr_kinase_AS"/>
</dbReference>
<evidence type="ECO:0000313" key="22">
    <source>
        <dbReference type="EMBL" id="KAF5815612.1"/>
    </source>
</evidence>
<keyword evidence="7" id="KW-0732">Signal</keyword>
<evidence type="ECO:0000256" key="8">
    <source>
        <dbReference type="ARBA" id="ARBA00022734"/>
    </source>
</evidence>
<feature type="domain" description="Protein kinase" evidence="19">
    <location>
        <begin position="636"/>
        <end position="912"/>
    </location>
</feature>
<keyword evidence="9" id="KW-0547">Nucleotide-binding</keyword>
<dbReference type="CDD" id="cd14066">
    <property type="entry name" value="STKc_IRAK"/>
    <property type="match status" value="1"/>
</dbReference>
<keyword evidence="10" id="KW-0418">Kinase</keyword>
<evidence type="ECO:0000256" key="9">
    <source>
        <dbReference type="ARBA" id="ARBA00022741"/>
    </source>
</evidence>
<keyword evidence="4" id="KW-0723">Serine/threonine-protein kinase</keyword>
<dbReference type="OMA" id="RIFKHNE"/>
<dbReference type="SUPFAM" id="SSF51110">
    <property type="entry name" value="alpha-D-mannose-specific plant lectins"/>
    <property type="match status" value="1"/>
</dbReference>
<organism evidence="23 24">
    <name type="scientific">Helianthus annuus</name>
    <name type="common">Common sunflower</name>
    <dbReference type="NCBI Taxonomy" id="4232"/>
    <lineage>
        <taxon>Eukaryota</taxon>
        <taxon>Viridiplantae</taxon>
        <taxon>Streptophyta</taxon>
        <taxon>Embryophyta</taxon>
        <taxon>Tracheophyta</taxon>
        <taxon>Spermatophyta</taxon>
        <taxon>Magnoliopsida</taxon>
        <taxon>eudicotyledons</taxon>
        <taxon>Gunneridae</taxon>
        <taxon>Pentapetalae</taxon>
        <taxon>asterids</taxon>
        <taxon>campanulids</taxon>
        <taxon>Asterales</taxon>
        <taxon>Asteraceae</taxon>
        <taxon>Asteroideae</taxon>
        <taxon>Heliantheae alliance</taxon>
        <taxon>Heliantheae</taxon>
        <taxon>Helianthus</taxon>
    </lineage>
</organism>
<evidence type="ECO:0000256" key="17">
    <source>
        <dbReference type="ARBA" id="ARBA00047899"/>
    </source>
</evidence>
<dbReference type="CDD" id="cd00028">
    <property type="entry name" value="B_lectin"/>
    <property type="match status" value="1"/>
</dbReference>
<keyword evidence="11" id="KW-0067">ATP-binding</keyword>
<evidence type="ECO:0000256" key="14">
    <source>
        <dbReference type="ARBA" id="ARBA00023157"/>
    </source>
</evidence>
<keyword evidence="14" id="KW-1015">Disulfide bond</keyword>
<evidence type="ECO:0000256" key="18">
    <source>
        <dbReference type="ARBA" id="ARBA00048679"/>
    </source>
</evidence>
<evidence type="ECO:0000256" key="11">
    <source>
        <dbReference type="ARBA" id="ARBA00022840"/>
    </source>
</evidence>
<reference evidence="23" key="2">
    <citation type="submission" date="2017-02" db="EMBL/GenBank/DDBJ databases">
        <title>Sunflower complete genome.</title>
        <authorList>
            <person name="Langlade N."/>
            <person name="Munos S."/>
        </authorList>
    </citation>
    <scope>NUCLEOTIDE SEQUENCE [LARGE SCALE GENOMIC DNA]</scope>
    <source>
        <tissue evidence="23">Leaves</tissue>
    </source>
</reference>
<keyword evidence="24" id="KW-1185">Reference proteome</keyword>
<dbReference type="InterPro" id="IPR003609">
    <property type="entry name" value="Pan_app"/>
</dbReference>
<dbReference type="PRINTS" id="PR00347">
    <property type="entry name" value="THAUMATIN"/>
</dbReference>
<keyword evidence="6" id="KW-0812">Transmembrane</keyword>
<dbReference type="Gene3D" id="1.10.510.10">
    <property type="entry name" value="Transferase(Phosphotransferase) domain 1"/>
    <property type="match status" value="1"/>
</dbReference>
<dbReference type="FunFam" id="1.10.510.10:FF:000060">
    <property type="entry name" value="G-type lectin S-receptor-like serine/threonine-protein kinase"/>
    <property type="match status" value="1"/>
</dbReference>
<dbReference type="GO" id="GO:0004674">
    <property type="term" value="F:protein serine/threonine kinase activity"/>
    <property type="evidence" value="ECO:0000318"/>
    <property type="project" value="GO_Central"/>
</dbReference>
<dbReference type="InterPro" id="IPR001938">
    <property type="entry name" value="Thaumatin"/>
</dbReference>
<evidence type="ECO:0000256" key="2">
    <source>
        <dbReference type="ARBA" id="ARBA00012513"/>
    </source>
</evidence>
<dbReference type="PANTHER" id="PTHR27002">
    <property type="entry name" value="RECEPTOR-LIKE SERINE/THREONINE-PROTEIN KINASE SD1-8"/>
    <property type="match status" value="1"/>
</dbReference>
<evidence type="ECO:0000313" key="23">
    <source>
        <dbReference type="EMBL" id="OTG31980.1"/>
    </source>
</evidence>
<dbReference type="Gene3D" id="2.90.10.10">
    <property type="entry name" value="Bulb-type lectin domain"/>
    <property type="match status" value="1"/>
</dbReference>
<feature type="domain" description="Apple" evidence="21">
    <location>
        <begin position="489"/>
        <end position="574"/>
    </location>
</feature>
<keyword evidence="15" id="KW-0675">Receptor</keyword>
<keyword evidence="16" id="KW-0325">Glycoprotein</keyword>
<dbReference type="EC" id="2.7.11.1" evidence="2"/>
<evidence type="ECO:0000256" key="4">
    <source>
        <dbReference type="ARBA" id="ARBA00022527"/>
    </source>
</evidence>
<dbReference type="PROSITE" id="PS50927">
    <property type="entry name" value="BULB_LECTIN"/>
    <property type="match status" value="1"/>
</dbReference>
<evidence type="ECO:0000259" key="19">
    <source>
        <dbReference type="PROSITE" id="PS50011"/>
    </source>
</evidence>
<evidence type="ECO:0000256" key="5">
    <source>
        <dbReference type="ARBA" id="ARBA00022679"/>
    </source>
</evidence>
<keyword evidence="3" id="KW-1003">Cell membrane</keyword>
<name>A0A251V8P7_HELAN</name>
<dbReference type="PROSITE" id="PS51367">
    <property type="entry name" value="THAUMATIN_2"/>
    <property type="match status" value="1"/>
</dbReference>